<dbReference type="InterPro" id="IPR031398">
    <property type="entry name" value="She3"/>
</dbReference>
<evidence type="ECO:0000256" key="8">
    <source>
        <dbReference type="ARBA" id="ARBA00023054"/>
    </source>
</evidence>
<evidence type="ECO:0000256" key="3">
    <source>
        <dbReference type="ARBA" id="ARBA00019884"/>
    </source>
</evidence>
<comment type="caution">
    <text evidence="13">The sequence shown here is derived from an EMBL/GenBank/DDBJ whole genome shotgun (WGS) entry which is preliminary data.</text>
</comment>
<evidence type="ECO:0000256" key="5">
    <source>
        <dbReference type="ARBA" id="ARBA00022816"/>
    </source>
</evidence>
<name>A0A367YG83_9ASCO</name>
<keyword evidence="6 11" id="KW-0256">Endoplasmic reticulum</keyword>
<comment type="subcellular location">
    <subcellularLocation>
        <location evidence="1 11">Endoplasmic reticulum membrane</location>
        <topology evidence="1 11">Peripheral membrane protein</topology>
    </subcellularLocation>
</comment>
<keyword evidence="4 11" id="KW-0813">Transport</keyword>
<feature type="compositionally biased region" description="Polar residues" evidence="12">
    <location>
        <begin position="363"/>
        <end position="388"/>
    </location>
</feature>
<gene>
    <name evidence="11 13" type="primary">SHE3</name>
    <name evidence="13" type="ORF">Cantr_00597</name>
</gene>
<feature type="compositionally biased region" description="Low complexity" evidence="12">
    <location>
        <begin position="425"/>
        <end position="471"/>
    </location>
</feature>
<comment type="function">
    <text evidence="10">RNA-binding protein that binds specific mRNAs including the ASH1 mRNA, coding for a repressor of the HO endonuclease. Part of the mRNA localization machinery that restricts accumulation of certain proteins to the bud and in the daughter cell. Required for the delivery of cortical endoplasmic reticulum into the emerging bud.</text>
</comment>
<dbReference type="AlphaFoldDB" id="A0A367YG83"/>
<keyword evidence="8 11" id="KW-0175">Coiled coil</keyword>
<keyword evidence="7 11" id="KW-0694">RNA-binding</keyword>
<dbReference type="Pfam" id="PF17078">
    <property type="entry name" value="SHE3"/>
    <property type="match status" value="1"/>
</dbReference>
<dbReference type="GO" id="GO:0048309">
    <property type="term" value="P:endoplasmic reticulum inheritance"/>
    <property type="evidence" value="ECO:0007669"/>
    <property type="project" value="InterPro"/>
</dbReference>
<dbReference type="GO" id="GO:0005789">
    <property type="term" value="C:endoplasmic reticulum membrane"/>
    <property type="evidence" value="ECO:0007669"/>
    <property type="project" value="UniProtKB-SubCell"/>
</dbReference>
<evidence type="ECO:0000256" key="7">
    <source>
        <dbReference type="ARBA" id="ARBA00022884"/>
    </source>
</evidence>
<feature type="compositionally biased region" description="Polar residues" evidence="12">
    <location>
        <begin position="290"/>
        <end position="313"/>
    </location>
</feature>
<evidence type="ECO:0000256" key="2">
    <source>
        <dbReference type="ARBA" id="ARBA00008123"/>
    </source>
</evidence>
<comment type="similarity">
    <text evidence="2 11">Belongs to the SHE3 family.</text>
</comment>
<keyword evidence="5 11" id="KW-0509">mRNA transport</keyword>
<organism evidence="13 14">
    <name type="scientific">Candida viswanathii</name>
    <dbReference type="NCBI Taxonomy" id="5486"/>
    <lineage>
        <taxon>Eukaryota</taxon>
        <taxon>Fungi</taxon>
        <taxon>Dikarya</taxon>
        <taxon>Ascomycota</taxon>
        <taxon>Saccharomycotina</taxon>
        <taxon>Pichiomycetes</taxon>
        <taxon>Debaryomycetaceae</taxon>
        <taxon>Candida/Lodderomyces clade</taxon>
        <taxon>Candida</taxon>
    </lineage>
</organism>
<feature type="region of interest" description="Disordered" evidence="12">
    <location>
        <begin position="290"/>
        <end position="503"/>
    </location>
</feature>
<evidence type="ECO:0000256" key="12">
    <source>
        <dbReference type="SAM" id="MobiDB-lite"/>
    </source>
</evidence>
<protein>
    <recommendedName>
        <fullName evidence="3 11">SWI5-dependent HO expression protein 3</fullName>
    </recommendedName>
</protein>
<dbReference type="EMBL" id="QLNQ01000021">
    <property type="protein sequence ID" value="RCK64874.1"/>
    <property type="molecule type" value="Genomic_DNA"/>
</dbReference>
<evidence type="ECO:0000256" key="11">
    <source>
        <dbReference type="RuleBase" id="RU362142"/>
    </source>
</evidence>
<sequence>MPESPNSPSKNSSKSTATPVSSSTKVIDSLHSKIDQLTDELTTLKQSHQELTKKHTIVAKKNDSFVDQLANAKHENDMLSALLKRKERRILDLEDQYNDLNSQIENLLLLNKNMKIRCENLQTNSNASIAEFERLKISYDALIASQMEYKNHYQLELNTLQANFDKYKTENTKRYEELLNSIVSNDKDIDTLLDSLTNKRKTMDNIYVSKNNKVLQLLTSLANLIKLHAEDTKGQVAQNVGVIEILLEKYPDLQEKILEKEKIEVDLNEIISHSNEVLANTSFEEDATLINSPDLDNQPQINSGAATPVQNSGPYRKKKNYKRNSLILKDLPSGIPENNVPSSLPKKPQVNNNIINIPKNRSKFNTPPTTPRQFSNQSNDFEVTHQWSNNNNNQHNNNNNHRRTTSYDSRSDNGGHRRQYSQQGNNFSNNNNNNNTNNGFVRRSGSVRNGSNNSNQNNNYGNSNSNNNSNNHGKQAKRRSTYNPNNNSKRNSQIFDGNIALNV</sequence>
<feature type="region of interest" description="Disordered" evidence="12">
    <location>
        <begin position="1"/>
        <end position="25"/>
    </location>
</feature>
<evidence type="ECO:0000256" key="6">
    <source>
        <dbReference type="ARBA" id="ARBA00022824"/>
    </source>
</evidence>
<evidence type="ECO:0000256" key="9">
    <source>
        <dbReference type="ARBA" id="ARBA00023136"/>
    </source>
</evidence>
<dbReference type="STRING" id="5486.A0A367YG83"/>
<feature type="compositionally biased region" description="Polar residues" evidence="12">
    <location>
        <begin position="481"/>
        <end position="495"/>
    </location>
</feature>
<keyword evidence="9 11" id="KW-0472">Membrane</keyword>
<evidence type="ECO:0000256" key="1">
    <source>
        <dbReference type="ARBA" id="ARBA00004406"/>
    </source>
</evidence>
<feature type="coiled-coil region" evidence="11">
    <location>
        <begin position="27"/>
        <end position="124"/>
    </location>
</feature>
<dbReference type="Proteomes" id="UP000253472">
    <property type="component" value="Unassembled WGS sequence"/>
</dbReference>
<reference evidence="13 14" key="1">
    <citation type="submission" date="2018-06" db="EMBL/GenBank/DDBJ databases">
        <title>Whole genome sequencing of Candida tropicalis (genome annotated by CSBL at Korea University).</title>
        <authorList>
            <person name="Ahn J."/>
        </authorList>
    </citation>
    <scope>NUCLEOTIDE SEQUENCE [LARGE SCALE GENOMIC DNA]</scope>
    <source>
        <strain evidence="13 14">ATCC 20962</strain>
    </source>
</reference>
<accession>A0A367YG83</accession>
<feature type="compositionally biased region" description="Low complexity" evidence="12">
    <location>
        <begin position="389"/>
        <end position="399"/>
    </location>
</feature>
<dbReference type="OrthoDB" id="6088208at2759"/>
<proteinExistence type="inferred from homology"/>
<evidence type="ECO:0000256" key="10">
    <source>
        <dbReference type="ARBA" id="ARBA00024975"/>
    </source>
</evidence>
<keyword evidence="14" id="KW-1185">Reference proteome</keyword>
<dbReference type="GO" id="GO:0051028">
    <property type="term" value="P:mRNA transport"/>
    <property type="evidence" value="ECO:0007669"/>
    <property type="project" value="UniProtKB-UniRule"/>
</dbReference>
<evidence type="ECO:0000313" key="13">
    <source>
        <dbReference type="EMBL" id="RCK64874.1"/>
    </source>
</evidence>
<dbReference type="GO" id="GO:0003723">
    <property type="term" value="F:RNA binding"/>
    <property type="evidence" value="ECO:0007669"/>
    <property type="project" value="UniProtKB-KW"/>
</dbReference>
<evidence type="ECO:0000256" key="4">
    <source>
        <dbReference type="ARBA" id="ARBA00022448"/>
    </source>
</evidence>
<evidence type="ECO:0000313" key="14">
    <source>
        <dbReference type="Proteomes" id="UP000253472"/>
    </source>
</evidence>